<evidence type="ECO:0000256" key="1">
    <source>
        <dbReference type="ARBA" id="ARBA00009995"/>
    </source>
</evidence>
<protein>
    <recommendedName>
        <fullName evidence="5">Glycosyltransferase</fullName>
        <ecNumber evidence="5">2.4.1.-</ecNumber>
    </recommendedName>
</protein>
<dbReference type="EC" id="2.4.1.-" evidence="5"/>
<dbReference type="InterPro" id="IPR002213">
    <property type="entry name" value="UDP_glucos_trans"/>
</dbReference>
<keyword evidence="3 4" id="KW-0808">Transferase</keyword>
<accession>A0A5B6YV74</accession>
<sequence>MDSKSHQLHIYFFPMMAQGHMIPTVDMARLFSRHGVKSTIIMTPLNAPLFSKTIERDSQLGIEIGIRQIKFPSVEVGLPEGCENLTSITSPEMAPKFYKAIDLLQQPFEQLLEKDRPDCLVADMFFPWATEVAGKLGIPRLVFHGTSFFALCVHYSIFHQKPYKSVKSDSEAFIVPDLPDTIKLTRGQLPDFVRDGTENYVTKLLEEALKSELTSYGVIVNSFHELEPAYSEHYRKVVGRKAWHIGPVSLCNSDNEDKARRGNKASVDEQECLSWLDSNKPNSVLYVCFGSGSLFSTAQLFEIAMGLEASGQQFIWVVRKEKRNEEEEEEWMPKGFEKRMEGKGLIIRGWAPQVLILDHEAVGGFMTHCGWNSLLEGMTAGLPMVTWPIFAEQFYNEKLVTDVLRIGVGVGAQEWSRWTDDNKVSVKREDIEKAVTQLVVGEEAEKMRIRARVFQDMARSAVEEGGSSYSDLNALLEELRFNRP</sequence>
<dbReference type="Gene3D" id="3.40.50.2000">
    <property type="entry name" value="Glycogen Phosphorylase B"/>
    <property type="match status" value="2"/>
</dbReference>
<gene>
    <name evidence="6" type="ORF">Din_005161</name>
</gene>
<dbReference type="GO" id="GO:0035251">
    <property type="term" value="F:UDP-glucosyltransferase activity"/>
    <property type="evidence" value="ECO:0007669"/>
    <property type="project" value="TreeGrafter"/>
</dbReference>
<organism evidence="6">
    <name type="scientific">Davidia involucrata</name>
    <name type="common">Dove tree</name>
    <dbReference type="NCBI Taxonomy" id="16924"/>
    <lineage>
        <taxon>Eukaryota</taxon>
        <taxon>Viridiplantae</taxon>
        <taxon>Streptophyta</taxon>
        <taxon>Embryophyta</taxon>
        <taxon>Tracheophyta</taxon>
        <taxon>Spermatophyta</taxon>
        <taxon>Magnoliopsida</taxon>
        <taxon>eudicotyledons</taxon>
        <taxon>Gunneridae</taxon>
        <taxon>Pentapetalae</taxon>
        <taxon>asterids</taxon>
        <taxon>Cornales</taxon>
        <taxon>Nyssaceae</taxon>
        <taxon>Davidia</taxon>
    </lineage>
</organism>
<dbReference type="EMBL" id="GHES01005161">
    <property type="protein sequence ID" value="MPA35720.1"/>
    <property type="molecule type" value="Transcribed_RNA"/>
</dbReference>
<dbReference type="SUPFAM" id="SSF53756">
    <property type="entry name" value="UDP-Glycosyltransferase/glycogen phosphorylase"/>
    <property type="match status" value="1"/>
</dbReference>
<dbReference type="PROSITE" id="PS00375">
    <property type="entry name" value="UDPGT"/>
    <property type="match status" value="1"/>
</dbReference>
<dbReference type="CDD" id="cd03784">
    <property type="entry name" value="GT1_Gtf-like"/>
    <property type="match status" value="1"/>
</dbReference>
<dbReference type="InterPro" id="IPR035595">
    <property type="entry name" value="UDP_glycos_trans_CS"/>
</dbReference>
<keyword evidence="2 4" id="KW-0328">Glycosyltransferase</keyword>
<name>A0A5B6YV74_DAVIN</name>
<reference evidence="6" key="1">
    <citation type="submission" date="2019-08" db="EMBL/GenBank/DDBJ databases">
        <title>Reference gene set and small RNA set construction with multiple tissues from Davidia involucrata Baill.</title>
        <authorList>
            <person name="Yang H."/>
            <person name="Zhou C."/>
            <person name="Li G."/>
            <person name="Wang J."/>
            <person name="Gao P."/>
            <person name="Wang M."/>
            <person name="Wang R."/>
            <person name="Zhao Y."/>
        </authorList>
    </citation>
    <scope>NUCLEOTIDE SEQUENCE</scope>
    <source>
        <tissue evidence="6">Mixed with DoveR01_LX</tissue>
    </source>
</reference>
<comment type="similarity">
    <text evidence="1 4">Belongs to the UDP-glycosyltransferase family.</text>
</comment>
<proteinExistence type="inferred from homology"/>
<dbReference type="Pfam" id="PF00201">
    <property type="entry name" value="UDPGT"/>
    <property type="match status" value="1"/>
</dbReference>
<dbReference type="PANTHER" id="PTHR48047">
    <property type="entry name" value="GLYCOSYLTRANSFERASE"/>
    <property type="match status" value="1"/>
</dbReference>
<evidence type="ECO:0000256" key="4">
    <source>
        <dbReference type="RuleBase" id="RU003718"/>
    </source>
</evidence>
<dbReference type="FunFam" id="3.40.50.2000:FF:000071">
    <property type="entry name" value="Glycosyltransferase"/>
    <property type="match status" value="1"/>
</dbReference>
<dbReference type="PANTHER" id="PTHR48047:SF45">
    <property type="entry name" value="SCOPOLETIN GLUCOSYLTRANSFERASE-LIKE"/>
    <property type="match status" value="1"/>
</dbReference>
<evidence type="ECO:0000313" key="6">
    <source>
        <dbReference type="EMBL" id="MPA35720.1"/>
    </source>
</evidence>
<dbReference type="AlphaFoldDB" id="A0A5B6YV74"/>
<evidence type="ECO:0000256" key="5">
    <source>
        <dbReference type="RuleBase" id="RU362057"/>
    </source>
</evidence>
<dbReference type="FunFam" id="3.40.50.2000:FF:000047">
    <property type="entry name" value="Glycosyltransferase"/>
    <property type="match status" value="1"/>
</dbReference>
<evidence type="ECO:0000256" key="3">
    <source>
        <dbReference type="ARBA" id="ARBA00022679"/>
    </source>
</evidence>
<evidence type="ECO:0000256" key="2">
    <source>
        <dbReference type="ARBA" id="ARBA00022676"/>
    </source>
</evidence>